<dbReference type="AlphaFoldDB" id="A0A5C4JCG0"/>
<dbReference type="SUPFAM" id="SSF56801">
    <property type="entry name" value="Acetyl-CoA synthetase-like"/>
    <property type="match status" value="1"/>
</dbReference>
<reference evidence="2 3" key="1">
    <citation type="submission" date="2019-05" db="EMBL/GenBank/DDBJ databases">
        <title>Draft genome sequence of Actinomadura sp. 14C53.</title>
        <authorList>
            <person name="Saricaoglu S."/>
            <person name="Isik K."/>
        </authorList>
    </citation>
    <scope>NUCLEOTIDE SEQUENCE [LARGE SCALE GENOMIC DNA]</scope>
    <source>
        <strain evidence="2 3">14C53</strain>
    </source>
</reference>
<dbReference type="Pfam" id="PF13193">
    <property type="entry name" value="AMP-binding_C"/>
    <property type="match status" value="1"/>
</dbReference>
<proteinExistence type="predicted"/>
<evidence type="ECO:0000313" key="3">
    <source>
        <dbReference type="Proteomes" id="UP000309174"/>
    </source>
</evidence>
<dbReference type="EMBL" id="VCKW01000065">
    <property type="protein sequence ID" value="TMR01155.1"/>
    <property type="molecule type" value="Genomic_DNA"/>
</dbReference>
<dbReference type="Proteomes" id="UP000309174">
    <property type="component" value="Unassembled WGS sequence"/>
</dbReference>
<evidence type="ECO:0000313" key="2">
    <source>
        <dbReference type="EMBL" id="TMR01155.1"/>
    </source>
</evidence>
<keyword evidence="3" id="KW-1185">Reference proteome</keyword>
<protein>
    <recommendedName>
        <fullName evidence="1">AMP-binding enzyme C-terminal domain-containing protein</fullName>
    </recommendedName>
</protein>
<accession>A0A5C4JCG0</accession>
<dbReference type="Gene3D" id="3.30.300.30">
    <property type="match status" value="1"/>
</dbReference>
<evidence type="ECO:0000259" key="1">
    <source>
        <dbReference type="Pfam" id="PF13193"/>
    </source>
</evidence>
<gene>
    <name evidence="2" type="ORF">ETD83_14990</name>
</gene>
<dbReference type="InterPro" id="IPR045851">
    <property type="entry name" value="AMP-bd_C_sf"/>
</dbReference>
<dbReference type="InterPro" id="IPR025110">
    <property type="entry name" value="AMP-bd_C"/>
</dbReference>
<sequence>GTPPDPPGEPEAVLAAHPSVGDAAVIPAPDGDLGLAPHAFVVLAEPASEIDLLRHVNGHVPRTRAVSAVHIVEEIPRMADGQVRRRELLERVGLIP</sequence>
<feature type="non-terminal residue" evidence="2">
    <location>
        <position position="1"/>
    </location>
</feature>
<name>A0A5C4JCG0_9ACTN</name>
<organism evidence="2 3">
    <name type="scientific">Actinomadura soli</name>
    <dbReference type="NCBI Taxonomy" id="2508997"/>
    <lineage>
        <taxon>Bacteria</taxon>
        <taxon>Bacillati</taxon>
        <taxon>Actinomycetota</taxon>
        <taxon>Actinomycetes</taxon>
        <taxon>Streptosporangiales</taxon>
        <taxon>Thermomonosporaceae</taxon>
        <taxon>Actinomadura</taxon>
    </lineage>
</organism>
<dbReference type="RefSeq" id="WP_407921484.1">
    <property type="nucleotide sequence ID" value="NZ_VCKW01000065.1"/>
</dbReference>
<feature type="domain" description="AMP-binding enzyme C-terminal" evidence="1">
    <location>
        <begin position="11"/>
        <end position="81"/>
    </location>
</feature>
<comment type="caution">
    <text evidence="2">The sequence shown here is derived from an EMBL/GenBank/DDBJ whole genome shotgun (WGS) entry which is preliminary data.</text>
</comment>